<reference evidence="4 5" key="1">
    <citation type="submission" date="2016-04" db="EMBL/GenBank/DDBJ databases">
        <title>Draft genome sequence of freshwater magnetotactic bacteria Magnetospirillum marisnigri SP-1 and Magnetospirillum moscoviense BB-1.</title>
        <authorList>
            <person name="Koziaeva V."/>
            <person name="Dziuba M.V."/>
            <person name="Ivanov T.M."/>
            <person name="Kuznetsov B."/>
            <person name="Grouzdev D.S."/>
        </authorList>
    </citation>
    <scope>NUCLEOTIDE SEQUENCE [LARGE SCALE GENOMIC DNA]</scope>
    <source>
        <strain evidence="4 5">BB-1</strain>
    </source>
</reference>
<keyword evidence="3" id="KW-0804">Transcription</keyword>
<dbReference type="STRING" id="1437059.A6A05_15155"/>
<sequence length="99" mass="10887">MGKFADELKASMREALAHAEGQPGTTTEHVVMVPDDVDVEAIRKGLGLTRPAFCRRFGLDVRAVQDWEQKRRRPDRAARAYLTVIANNPQAVEAALSAA</sequence>
<proteinExistence type="predicted"/>
<gene>
    <name evidence="4" type="ORF">A6A05_15155</name>
</gene>
<protein>
    <submittedName>
        <fullName evidence="4">Transcriptional regulator</fullName>
    </submittedName>
</protein>
<accession>A0A178MIB9</accession>
<organism evidence="4 5">
    <name type="scientific">Magnetospirillum moscoviense</name>
    <dbReference type="NCBI Taxonomy" id="1437059"/>
    <lineage>
        <taxon>Bacteria</taxon>
        <taxon>Pseudomonadati</taxon>
        <taxon>Pseudomonadota</taxon>
        <taxon>Alphaproteobacteria</taxon>
        <taxon>Rhodospirillales</taxon>
        <taxon>Rhodospirillaceae</taxon>
        <taxon>Magnetospirillum</taxon>
    </lineage>
</organism>
<comment type="caution">
    <text evidence="4">The sequence shown here is derived from an EMBL/GenBank/DDBJ whole genome shotgun (WGS) entry which is preliminary data.</text>
</comment>
<dbReference type="Proteomes" id="UP000078543">
    <property type="component" value="Unassembled WGS sequence"/>
</dbReference>
<dbReference type="AlphaFoldDB" id="A0A178MIB9"/>
<evidence type="ECO:0000313" key="5">
    <source>
        <dbReference type="Proteomes" id="UP000078543"/>
    </source>
</evidence>
<dbReference type="PANTHER" id="PTHR36511">
    <property type="entry name" value="MERR FAMILY BACTERIAL REGULATORY PROTEIN"/>
    <property type="match status" value="1"/>
</dbReference>
<dbReference type="InterPro" id="IPR010982">
    <property type="entry name" value="Lambda_DNA-bd_dom_sf"/>
</dbReference>
<keyword evidence="2" id="KW-0238">DNA-binding</keyword>
<dbReference type="EMBL" id="LWQU01000161">
    <property type="protein sequence ID" value="OAN48416.1"/>
    <property type="molecule type" value="Genomic_DNA"/>
</dbReference>
<dbReference type="SUPFAM" id="SSF47413">
    <property type="entry name" value="lambda repressor-like DNA-binding domains"/>
    <property type="match status" value="1"/>
</dbReference>
<name>A0A178MIB9_9PROT</name>
<dbReference type="GO" id="GO:0003677">
    <property type="term" value="F:DNA binding"/>
    <property type="evidence" value="ECO:0007669"/>
    <property type="project" value="UniProtKB-KW"/>
</dbReference>
<dbReference type="RefSeq" id="WP_068502833.1">
    <property type="nucleotide sequence ID" value="NZ_LWQU01000161.1"/>
</dbReference>
<evidence type="ECO:0000256" key="2">
    <source>
        <dbReference type="ARBA" id="ARBA00023125"/>
    </source>
</evidence>
<keyword evidence="5" id="KW-1185">Reference proteome</keyword>
<dbReference type="Gene3D" id="1.10.260.40">
    <property type="entry name" value="lambda repressor-like DNA-binding domains"/>
    <property type="match status" value="1"/>
</dbReference>
<evidence type="ECO:0000313" key="4">
    <source>
        <dbReference type="EMBL" id="OAN48416.1"/>
    </source>
</evidence>
<evidence type="ECO:0000256" key="3">
    <source>
        <dbReference type="ARBA" id="ARBA00023163"/>
    </source>
</evidence>
<dbReference type="OrthoDB" id="461984at2"/>
<keyword evidence="1" id="KW-0805">Transcription regulation</keyword>
<dbReference type="PANTHER" id="PTHR36511:SF6">
    <property type="entry name" value="TRANSCRIPTIONAL REGULATOR"/>
    <property type="match status" value="1"/>
</dbReference>
<evidence type="ECO:0000256" key="1">
    <source>
        <dbReference type="ARBA" id="ARBA00023015"/>
    </source>
</evidence>
<dbReference type="InterPro" id="IPR052359">
    <property type="entry name" value="HTH-type_reg/antitoxin"/>
</dbReference>